<protein>
    <submittedName>
        <fullName evidence="4">ANK_REP_REGION domain-containing protein</fullName>
    </submittedName>
</protein>
<gene>
    <name evidence="2" type="ORF">TCNE_LOCUS14623</name>
</gene>
<organism evidence="3 4">
    <name type="scientific">Toxocara canis</name>
    <name type="common">Canine roundworm</name>
    <dbReference type="NCBI Taxonomy" id="6265"/>
    <lineage>
        <taxon>Eukaryota</taxon>
        <taxon>Metazoa</taxon>
        <taxon>Ecdysozoa</taxon>
        <taxon>Nematoda</taxon>
        <taxon>Chromadorea</taxon>
        <taxon>Rhabditida</taxon>
        <taxon>Spirurina</taxon>
        <taxon>Ascaridomorpha</taxon>
        <taxon>Ascaridoidea</taxon>
        <taxon>Toxocaridae</taxon>
        <taxon>Toxocara</taxon>
    </lineage>
</organism>
<dbReference type="Proteomes" id="UP000050794">
    <property type="component" value="Unassembled WGS sequence"/>
</dbReference>
<evidence type="ECO:0000313" key="4">
    <source>
        <dbReference type="WBParaSite" id="TCNE_0001462301-mRNA-1"/>
    </source>
</evidence>
<evidence type="ECO:0000313" key="3">
    <source>
        <dbReference type="Proteomes" id="UP000050794"/>
    </source>
</evidence>
<dbReference type="EMBL" id="UYWY01022355">
    <property type="protein sequence ID" value="VDM45944.1"/>
    <property type="molecule type" value="Genomic_DNA"/>
</dbReference>
<feature type="compositionally biased region" description="Basic residues" evidence="1">
    <location>
        <begin position="580"/>
        <end position="592"/>
    </location>
</feature>
<evidence type="ECO:0000313" key="2">
    <source>
        <dbReference type="EMBL" id="VDM45944.1"/>
    </source>
</evidence>
<feature type="region of interest" description="Disordered" evidence="1">
    <location>
        <begin position="338"/>
        <end position="367"/>
    </location>
</feature>
<evidence type="ECO:0000256" key="1">
    <source>
        <dbReference type="SAM" id="MobiDB-lite"/>
    </source>
</evidence>
<sequence>MSDDSCELSGNTSMRSPCNLQNTLVEQMSAKGVSINDTGLSFGITEKMARMALSDNHHRCYAEANSETNVVDPDLELAASELSFNLTDEASDFCIILPSKMIAIYLLLRGFIVGYAKKRQNRRPRALRSNSSVLSSEFAPAVMSTPYYERNDDSIDAVEFTFQPWGEEGDKWDKDSSKSAAVKKSMSPNARVNAISAIDPFIRYMSEKKRVIDAINEVSESEESDKDFESAILTQDSMRVQVYDAGLFEWIEGREGWKRSRREPSLNEGNEAITLTEISDIAQGGNAFAYQPRLLRSLSQSNISQGSVSISSNGTKFRSANSESSLLVDVQSIGDYGTHSRDSSNISANKRRPTRRRSKSCSASQSGPHFHCGDLPSLNDKRNCKLNDSTFAKTLKTDNAVREQQWRVKPNKSQWRNGEYFSDRWERFVSRKLLFDISKRFDECEDDEFDVFIPDEILERSSAKELAQTRLAVKRAVRHIRDDPRMAQILLDYTGDINDVSAARRHYRMTINNDTAFADLSKSFTSALIHFLVQCFEKKFPCVQHVCLTVSKSFSNEPPTEKDDEYHSATVEQKTEKLKCGRTRKKPLVSPK</sequence>
<dbReference type="AlphaFoldDB" id="A0A183V1K3"/>
<dbReference type="WBParaSite" id="TCNE_0001462301-mRNA-1">
    <property type="protein sequence ID" value="TCNE_0001462301-mRNA-1"/>
    <property type="gene ID" value="TCNE_0001462301"/>
</dbReference>
<feature type="region of interest" description="Disordered" evidence="1">
    <location>
        <begin position="554"/>
        <end position="592"/>
    </location>
</feature>
<keyword evidence="3" id="KW-1185">Reference proteome</keyword>
<feature type="compositionally biased region" description="Basic residues" evidence="1">
    <location>
        <begin position="349"/>
        <end position="359"/>
    </location>
</feature>
<accession>A0A183V1K3</accession>
<reference evidence="2 3" key="2">
    <citation type="submission" date="2018-11" db="EMBL/GenBank/DDBJ databases">
        <authorList>
            <consortium name="Pathogen Informatics"/>
        </authorList>
    </citation>
    <scope>NUCLEOTIDE SEQUENCE [LARGE SCALE GENOMIC DNA]</scope>
</reference>
<feature type="compositionally biased region" description="Basic and acidic residues" evidence="1">
    <location>
        <begin position="559"/>
        <end position="579"/>
    </location>
</feature>
<reference evidence="4" key="1">
    <citation type="submission" date="2016-06" db="UniProtKB">
        <authorList>
            <consortium name="WormBaseParasite"/>
        </authorList>
    </citation>
    <scope>IDENTIFICATION</scope>
</reference>
<name>A0A183V1K3_TOXCA</name>
<proteinExistence type="predicted"/>